<name>A0A7T8EPB3_9CAUD</name>
<proteinExistence type="predicted"/>
<keyword evidence="2" id="KW-1185">Reference proteome</keyword>
<sequence length="184" mass="20571">MAQYKITREVNLIYVAQGRLQVGQFRFILAGDSDRALYNAWQGIAHEVVGSILCCSDNMRDAPAGVSNPSVVLDNYKHIAQGIEKYYEKPDRELSVHPINVKSDQASLLWFVNGRVNGSILSTDRRALFGKSLYVSATQVETTSEDVVHVPMDPENDVDDRHFGDDWYSLHEGPGASIVVMQEK</sequence>
<reference evidence="1 2" key="1">
    <citation type="submission" date="2020-12" db="EMBL/GenBank/DDBJ databases">
        <title>Complete genome sequence of Erwinia phage pEa_SNUABM_5.</title>
        <authorList>
            <person name="Kim S.G."/>
            <person name="Lee S.B."/>
            <person name="Kwon J."/>
            <person name="Park S.C."/>
        </authorList>
    </citation>
    <scope>NUCLEOTIDE SEQUENCE [LARGE SCALE GENOMIC DNA]</scope>
</reference>
<dbReference type="EMBL" id="MW366843">
    <property type="protein sequence ID" value="QQO90191.1"/>
    <property type="molecule type" value="Genomic_DNA"/>
</dbReference>
<accession>A0A7T8EPB3</accession>
<protein>
    <submittedName>
        <fullName evidence="1">Uncharacterized protein</fullName>
    </submittedName>
</protein>
<evidence type="ECO:0000313" key="2">
    <source>
        <dbReference type="Proteomes" id="UP000596123"/>
    </source>
</evidence>
<dbReference type="Proteomes" id="UP000596123">
    <property type="component" value="Segment"/>
</dbReference>
<gene>
    <name evidence="1" type="ORF">pEaSNUABM5_00049</name>
</gene>
<evidence type="ECO:0000313" key="1">
    <source>
        <dbReference type="EMBL" id="QQO90191.1"/>
    </source>
</evidence>
<organism evidence="1 2">
    <name type="scientific">Erwinia phage pEa_SNUABM_5</name>
    <dbReference type="NCBI Taxonomy" id="2797313"/>
    <lineage>
        <taxon>Viruses</taxon>
        <taxon>Duplodnaviria</taxon>
        <taxon>Heunggongvirae</taxon>
        <taxon>Uroviricota</taxon>
        <taxon>Caudoviricetes</taxon>
        <taxon>Rivsvirus</taxon>
        <taxon>Rivsvirus SNUABM5</taxon>
    </lineage>
</organism>